<keyword evidence="3" id="KW-1185">Reference proteome</keyword>
<name>A0A813EJD1_POLGL</name>
<feature type="non-terminal residue" evidence="2">
    <location>
        <position position="577"/>
    </location>
</feature>
<evidence type="ECO:0000313" key="2">
    <source>
        <dbReference type="EMBL" id="CAE8597771.1"/>
    </source>
</evidence>
<evidence type="ECO:0000313" key="3">
    <source>
        <dbReference type="Proteomes" id="UP000654075"/>
    </source>
</evidence>
<sequence length="577" mass="63639">PRYQKYLKHVPMGGVGAAIVASALLPRELLVLCALPGAILAFRRQRLFAWLPVSAVGFPAWARADGWAFQRDGVLETLRWHASDLGQQAKRLTTRLRPGPSSARLRLKAWLARTALAGRCGKGLLRLGWAQNCRWCKLCCFTTAGHVDANVDKHWYCEDCWNTFDRHRQCAKCKRWQPPTPGQSHSKTEGDYLCHRCSQAPDSQRGVKRQYLQYTERPLARFAKSRRVSAPGSSTDSQGETEPPMEPTAESALPRPLANPACVAGDAVAEASPRMTRVKCQVWRTVERATGVSFSSASAVMPQLDSLRSAKLQSLLRREVRRRVPRETIRRATTLEQLIAEVQATPMEQDHTQTDASAAAHTQPEYAMWGCMWRSKCEWLVRRDTASVSEPAFRLAVARLIQRHEVLRTELADPFSLWHTTQQALTAFELWRRHGTKLLGASPLCPKRRPLTWLPRGLGRCASRAVDPVVSWGFRQAWPRVRAAPPASDTRASRHKGSNKSNNQFNGSNDTSSSSSSKGGSSSNSGNGSVNGSGSSSGSGTSNGNSEASDVPPQLPVLVLPRAASEKEAEQAVWAQA</sequence>
<comment type="caution">
    <text evidence="2">The sequence shown here is derived from an EMBL/GenBank/DDBJ whole genome shotgun (WGS) entry which is preliminary data.</text>
</comment>
<organism evidence="2 3">
    <name type="scientific">Polarella glacialis</name>
    <name type="common">Dinoflagellate</name>
    <dbReference type="NCBI Taxonomy" id="89957"/>
    <lineage>
        <taxon>Eukaryota</taxon>
        <taxon>Sar</taxon>
        <taxon>Alveolata</taxon>
        <taxon>Dinophyceae</taxon>
        <taxon>Suessiales</taxon>
        <taxon>Suessiaceae</taxon>
        <taxon>Polarella</taxon>
    </lineage>
</organism>
<proteinExistence type="predicted"/>
<feature type="compositionally biased region" description="Low complexity" evidence="1">
    <location>
        <begin position="506"/>
        <end position="528"/>
    </location>
</feature>
<evidence type="ECO:0000256" key="1">
    <source>
        <dbReference type="SAM" id="MobiDB-lite"/>
    </source>
</evidence>
<feature type="compositionally biased region" description="Polar residues" evidence="1">
    <location>
        <begin position="231"/>
        <end position="240"/>
    </location>
</feature>
<reference evidence="2" key="1">
    <citation type="submission" date="2021-02" db="EMBL/GenBank/DDBJ databases">
        <authorList>
            <person name="Dougan E. K."/>
            <person name="Rhodes N."/>
            <person name="Thang M."/>
            <person name="Chan C."/>
        </authorList>
    </citation>
    <scope>NUCLEOTIDE SEQUENCE</scope>
</reference>
<dbReference type="EMBL" id="CAJNNV010009758">
    <property type="protein sequence ID" value="CAE8597771.1"/>
    <property type="molecule type" value="Genomic_DNA"/>
</dbReference>
<feature type="region of interest" description="Disordered" evidence="1">
    <location>
        <begin position="223"/>
        <end position="257"/>
    </location>
</feature>
<gene>
    <name evidence="2" type="ORF">PGLA1383_LOCUS16204</name>
</gene>
<accession>A0A813EJD1</accession>
<dbReference type="AlphaFoldDB" id="A0A813EJD1"/>
<protein>
    <submittedName>
        <fullName evidence="2">Uncharacterized protein</fullName>
    </submittedName>
</protein>
<feature type="non-terminal residue" evidence="2">
    <location>
        <position position="1"/>
    </location>
</feature>
<dbReference type="Proteomes" id="UP000654075">
    <property type="component" value="Unassembled WGS sequence"/>
</dbReference>
<feature type="region of interest" description="Disordered" evidence="1">
    <location>
        <begin position="482"/>
        <end position="577"/>
    </location>
</feature>